<accession>A0A7W2KEF3</accession>
<dbReference type="Pfam" id="PF13953">
    <property type="entry name" value="PapC_C"/>
    <property type="match status" value="1"/>
</dbReference>
<comment type="caution">
    <text evidence="15">The sequence shown here is derived from an EMBL/GenBank/DDBJ whole genome shotgun (WGS) entry which is preliminary data.</text>
</comment>
<comment type="subcellular location">
    <subcellularLocation>
        <location evidence="1 10">Cell outer membrane</location>
        <topology evidence="1 10">Multi-pass membrane protein</topology>
    </subcellularLocation>
</comment>
<dbReference type="GO" id="GO:0009297">
    <property type="term" value="P:pilus assembly"/>
    <property type="evidence" value="ECO:0007669"/>
    <property type="project" value="InterPro"/>
</dbReference>
<evidence type="ECO:0000256" key="11">
    <source>
        <dbReference type="SAM" id="MobiDB-lite"/>
    </source>
</evidence>
<evidence type="ECO:0000256" key="2">
    <source>
        <dbReference type="ARBA" id="ARBA00008064"/>
    </source>
</evidence>
<protein>
    <submittedName>
        <fullName evidence="15">Fimbrial biogenesis outer membrane usher protein</fullName>
    </submittedName>
</protein>
<evidence type="ECO:0000313" key="16">
    <source>
        <dbReference type="Proteomes" id="UP000545074"/>
    </source>
</evidence>
<dbReference type="SUPFAM" id="SSF141729">
    <property type="entry name" value="FimD N-terminal domain-like"/>
    <property type="match status" value="1"/>
</dbReference>
<evidence type="ECO:0000256" key="6">
    <source>
        <dbReference type="ARBA" id="ARBA00022692"/>
    </source>
</evidence>
<keyword evidence="8 10" id="KW-0472">Membrane</keyword>
<keyword evidence="7 12" id="KW-0732">Signal</keyword>
<dbReference type="PANTHER" id="PTHR30451:SF21">
    <property type="entry name" value="FIMBRIAL USHER DOMAIN-CONTAINING PROTEIN YDET-RELATED"/>
    <property type="match status" value="1"/>
</dbReference>
<dbReference type="InterPro" id="IPR042186">
    <property type="entry name" value="FimD_plug_dom"/>
</dbReference>
<dbReference type="GO" id="GO:0009279">
    <property type="term" value="C:cell outer membrane"/>
    <property type="evidence" value="ECO:0007669"/>
    <property type="project" value="UniProtKB-SubCell"/>
</dbReference>
<dbReference type="InterPro" id="IPR000015">
    <property type="entry name" value="Fimb_usher"/>
</dbReference>
<dbReference type="GO" id="GO:0015473">
    <property type="term" value="F:fimbrial usher porin activity"/>
    <property type="evidence" value="ECO:0007669"/>
    <property type="project" value="InterPro"/>
</dbReference>
<evidence type="ECO:0000256" key="3">
    <source>
        <dbReference type="ARBA" id="ARBA00022448"/>
    </source>
</evidence>
<keyword evidence="4" id="KW-1134">Transmembrane beta strand</keyword>
<organism evidence="15 16">
    <name type="scientific">Pseudomonas juntendi</name>
    <dbReference type="NCBI Taxonomy" id="2666183"/>
    <lineage>
        <taxon>Bacteria</taxon>
        <taxon>Pseudomonadati</taxon>
        <taxon>Pseudomonadota</taxon>
        <taxon>Gammaproteobacteria</taxon>
        <taxon>Pseudomonadales</taxon>
        <taxon>Pseudomonadaceae</taxon>
        <taxon>Pseudomonas</taxon>
    </lineage>
</organism>
<feature type="region of interest" description="Disordered" evidence="11">
    <location>
        <begin position="581"/>
        <end position="600"/>
    </location>
</feature>
<dbReference type="Pfam" id="PF13954">
    <property type="entry name" value="PapC_N"/>
    <property type="match status" value="1"/>
</dbReference>
<sequence length="855" mass="93962">MSQLDRRKLLSSCPRFTSPFDLACGCLWLMIVAPASANDQTTLHFQPEFMRQPPGQANDSGGRALQALAAQAPLPPGRYDVELYVNLTYIERRQVLFQAAADGILAPCLNAALLRATRLREQALEMPLPNDDRCLDLGALVPQATVDFDPARLRLSLSIPQIGLRRDNAGNIPPSRWDTGINAAFVNYQASVQQHRASQRGNQDSYDLYLNSGVNLGPWRLRSNQALRQAAHGQRDWKRSDSYAQRDLPDLRANITLGETFTRGDVFRSFAFTGAQLASDMDMLPDNEQRYAPIIRGVAQSRAKLEVLHNGYPIYSTYVAPGPYAIDDLSVGASHGELEVVLTEADGQVRRFVQPYSSLGNLLRDGVWRYSATAGRYNGAEHLDRPTFWQATAARGGIFNTTLYGGVLGSQYYRANAVGVARDFGELGALSFDLTHALTDLHGPGGKVQGQSFAARYGKSFQTRTNLRFAGYRYSTQGYRDFDEAIRERATDSSYLGNRRSRLEASIYQSIGQSALSLTLAQDDYWRNNAQRRYYQLQYTTRFSDLSVNLFASQALTSRHQESRMFGVSLSLPLGQSRRYHSTFDSHHSDGRSSQRASLGGHALNRQLSYQASLSNDPQNRQSTALSLAYEGKQASYGMGYTQGSDYRNISLNASGALLLHEEGIVLGPYLGETSALVHVPDVAGLGVQNTPSASTDAKGYLLVPNLRPYRLNSLTLDTDDLAPDILIDNGNQHLVPGRGAVVKATFAARQVQRMVLTLLHPDGRALPFGAQVSNQDGEPLAVVGQAGQTLVASDEPGRQQLHVQWGGAEAQDCQVTLTPQSMPKEGGYRLQTLTCQAEAPQTGPHPARHQENEA</sequence>
<evidence type="ECO:0000256" key="4">
    <source>
        <dbReference type="ARBA" id="ARBA00022452"/>
    </source>
</evidence>
<comment type="similarity">
    <text evidence="2 10">Belongs to the fimbrial export usher family.</text>
</comment>
<evidence type="ECO:0000259" key="13">
    <source>
        <dbReference type="Pfam" id="PF13953"/>
    </source>
</evidence>
<dbReference type="Pfam" id="PF00577">
    <property type="entry name" value="Usher"/>
    <property type="match status" value="1"/>
</dbReference>
<dbReference type="InterPro" id="IPR025885">
    <property type="entry name" value="PapC_N"/>
</dbReference>
<dbReference type="Gene3D" id="2.60.40.3110">
    <property type="match status" value="1"/>
</dbReference>
<dbReference type="RefSeq" id="WP_182389189.1">
    <property type="nucleotide sequence ID" value="NZ_JACGCX010000003.1"/>
</dbReference>
<dbReference type="PANTHER" id="PTHR30451">
    <property type="entry name" value="OUTER MEMBRANE USHER PROTEIN"/>
    <property type="match status" value="1"/>
</dbReference>
<dbReference type="Gene3D" id="2.60.40.2610">
    <property type="entry name" value="Outer membrane usher protein FimD, plug domain"/>
    <property type="match status" value="1"/>
</dbReference>
<dbReference type="Gene3D" id="2.60.40.2070">
    <property type="match status" value="1"/>
</dbReference>
<dbReference type="Gene3D" id="3.10.20.410">
    <property type="match status" value="1"/>
</dbReference>
<keyword evidence="6 10" id="KW-0812">Transmembrane</keyword>
<feature type="domain" description="PapC-like C-terminal" evidence="13">
    <location>
        <begin position="757"/>
        <end position="820"/>
    </location>
</feature>
<gene>
    <name evidence="15" type="ORF">H4C80_07690</name>
</gene>
<keyword evidence="5 10" id="KW-1029">Fimbrium biogenesis</keyword>
<feature type="compositionally biased region" description="Basic and acidic residues" evidence="11">
    <location>
        <begin position="582"/>
        <end position="593"/>
    </location>
</feature>
<proteinExistence type="inferred from homology"/>
<keyword evidence="3 10" id="KW-0813">Transport</keyword>
<reference evidence="15 16" key="1">
    <citation type="submission" date="2020-07" db="EMBL/GenBank/DDBJ databases">
        <title>Diversity of carbapenemase encoding genes among Pseudomonas putida group clinical isolates in a tertiary Brazilian hospital.</title>
        <authorList>
            <person name="Alberto-Lei F."/>
            <person name="Nodari C.S."/>
            <person name="Streling A.P."/>
            <person name="Paulino J.T."/>
            <person name="Bessa-Neto F.O."/>
            <person name="Cayo R."/>
            <person name="Gales A.C."/>
        </authorList>
    </citation>
    <scope>NUCLEOTIDE SEQUENCE [LARGE SCALE GENOMIC DNA]</scope>
    <source>
        <strain evidence="15 16">12815</strain>
    </source>
</reference>
<dbReference type="EMBL" id="JACGCX010000003">
    <property type="protein sequence ID" value="MBA6097013.1"/>
    <property type="molecule type" value="Genomic_DNA"/>
</dbReference>
<dbReference type="AlphaFoldDB" id="A0A7W2KEF3"/>
<feature type="domain" description="PapC N-terminal" evidence="14">
    <location>
        <begin position="45"/>
        <end position="191"/>
    </location>
</feature>
<dbReference type="InterPro" id="IPR018030">
    <property type="entry name" value="Fimbrial_membr_usher_CS"/>
</dbReference>
<evidence type="ECO:0000259" key="14">
    <source>
        <dbReference type="Pfam" id="PF13954"/>
    </source>
</evidence>
<evidence type="ECO:0000313" key="15">
    <source>
        <dbReference type="EMBL" id="MBA6097013.1"/>
    </source>
</evidence>
<feature type="signal peptide" evidence="12">
    <location>
        <begin position="1"/>
        <end position="37"/>
    </location>
</feature>
<evidence type="ECO:0000256" key="12">
    <source>
        <dbReference type="SAM" id="SignalP"/>
    </source>
</evidence>
<evidence type="ECO:0000256" key="7">
    <source>
        <dbReference type="ARBA" id="ARBA00022729"/>
    </source>
</evidence>
<feature type="chain" id="PRO_5030997114" evidence="12">
    <location>
        <begin position="38"/>
        <end position="855"/>
    </location>
</feature>
<keyword evidence="9 10" id="KW-0998">Cell outer membrane</keyword>
<name>A0A7W2KEF3_9PSED</name>
<evidence type="ECO:0000256" key="5">
    <source>
        <dbReference type="ARBA" id="ARBA00022558"/>
    </source>
</evidence>
<dbReference type="InterPro" id="IPR043142">
    <property type="entry name" value="PapC-like_C_sf"/>
</dbReference>
<dbReference type="InterPro" id="IPR037224">
    <property type="entry name" value="PapC_N_sf"/>
</dbReference>
<dbReference type="PROSITE" id="PS01151">
    <property type="entry name" value="FIMBRIAL_USHER"/>
    <property type="match status" value="1"/>
</dbReference>
<evidence type="ECO:0000256" key="10">
    <source>
        <dbReference type="RuleBase" id="RU003884"/>
    </source>
</evidence>
<evidence type="ECO:0000256" key="8">
    <source>
        <dbReference type="ARBA" id="ARBA00023136"/>
    </source>
</evidence>
<dbReference type="Proteomes" id="UP000545074">
    <property type="component" value="Unassembled WGS sequence"/>
</dbReference>
<dbReference type="InterPro" id="IPR025949">
    <property type="entry name" value="PapC-like_C"/>
</dbReference>
<evidence type="ECO:0000256" key="9">
    <source>
        <dbReference type="ARBA" id="ARBA00023237"/>
    </source>
</evidence>
<evidence type="ECO:0000256" key="1">
    <source>
        <dbReference type="ARBA" id="ARBA00004571"/>
    </source>
</evidence>